<protein>
    <submittedName>
        <fullName evidence="2">Aldo/keto reductase family protein</fullName>
    </submittedName>
</protein>
<dbReference type="AlphaFoldDB" id="A0A1M5FXH3"/>
<dbReference type="InterPro" id="IPR036812">
    <property type="entry name" value="NAD(P)_OxRdtase_dom_sf"/>
</dbReference>
<keyword evidence="3" id="KW-1185">Reference proteome</keyword>
<dbReference type="Gene3D" id="3.20.20.100">
    <property type="entry name" value="NADP-dependent oxidoreductase domain"/>
    <property type="match status" value="1"/>
</dbReference>
<accession>A0A1M5FXH3</accession>
<dbReference type="Pfam" id="PF00248">
    <property type="entry name" value="Aldo_ket_red"/>
    <property type="match status" value="1"/>
</dbReference>
<evidence type="ECO:0000313" key="2">
    <source>
        <dbReference type="EMBL" id="SHF96176.1"/>
    </source>
</evidence>
<dbReference type="EMBL" id="FQUE01000028">
    <property type="protein sequence ID" value="SHF96176.1"/>
    <property type="molecule type" value="Genomic_DNA"/>
</dbReference>
<dbReference type="PANTHER" id="PTHR43638">
    <property type="entry name" value="OXIDOREDUCTASE, ALDO/KETO REDUCTASE FAMILY PROTEIN"/>
    <property type="match status" value="1"/>
</dbReference>
<reference evidence="3" key="1">
    <citation type="submission" date="2016-11" db="EMBL/GenBank/DDBJ databases">
        <authorList>
            <person name="Varghese N."/>
            <person name="Submissions S."/>
        </authorList>
    </citation>
    <scope>NUCLEOTIDE SEQUENCE [LARGE SCALE GENOMIC DNA]</scope>
    <source>
        <strain evidence="3">DSM 29326</strain>
    </source>
</reference>
<sequence>MIAACEQSLHRLQTDYIDLYLLHWPGSVPFEATVEGARVLLDQGKIRAFCISNFDTDGLQQIIDAGLGDLVSVNQVMHNMPHRGVELDLFPLMAKHDVTAVAYSPLEIGPTRAIRGMQDLASDENLSVAQLVLAWHMTRSLAVPIPKASQIEHFDDLAAAAQVVLSQSTLDRIDALAPAPPRPVPLEVR</sequence>
<organism evidence="2 3">
    <name type="scientific">Loktanella atrilutea</name>
    <dbReference type="NCBI Taxonomy" id="366533"/>
    <lineage>
        <taxon>Bacteria</taxon>
        <taxon>Pseudomonadati</taxon>
        <taxon>Pseudomonadota</taxon>
        <taxon>Alphaproteobacteria</taxon>
        <taxon>Rhodobacterales</taxon>
        <taxon>Roseobacteraceae</taxon>
        <taxon>Loktanella</taxon>
    </lineage>
</organism>
<dbReference type="InterPro" id="IPR023210">
    <property type="entry name" value="NADP_OxRdtase_dom"/>
</dbReference>
<dbReference type="PANTHER" id="PTHR43638:SF3">
    <property type="entry name" value="ALDEHYDE REDUCTASE"/>
    <property type="match status" value="1"/>
</dbReference>
<dbReference type="InterPro" id="IPR020471">
    <property type="entry name" value="AKR"/>
</dbReference>
<gene>
    <name evidence="2" type="ORF">SAMN05444339_1282</name>
</gene>
<evidence type="ECO:0000313" key="3">
    <source>
        <dbReference type="Proteomes" id="UP000183987"/>
    </source>
</evidence>
<dbReference type="GO" id="GO:0016491">
    <property type="term" value="F:oxidoreductase activity"/>
    <property type="evidence" value="ECO:0007669"/>
    <property type="project" value="InterPro"/>
</dbReference>
<feature type="domain" description="NADP-dependent oxidoreductase" evidence="1">
    <location>
        <begin position="2"/>
        <end position="176"/>
    </location>
</feature>
<dbReference type="Proteomes" id="UP000183987">
    <property type="component" value="Unassembled WGS sequence"/>
</dbReference>
<dbReference type="SUPFAM" id="SSF51430">
    <property type="entry name" value="NAD(P)-linked oxidoreductase"/>
    <property type="match status" value="1"/>
</dbReference>
<name>A0A1M5FXH3_LOKAT</name>
<evidence type="ECO:0000259" key="1">
    <source>
        <dbReference type="Pfam" id="PF00248"/>
    </source>
</evidence>
<dbReference type="PRINTS" id="PR00069">
    <property type="entry name" value="ALDKETRDTASE"/>
</dbReference>
<dbReference type="STRING" id="366533.SAMN05444339_1282"/>
<proteinExistence type="predicted"/>